<gene>
    <name evidence="1" type="ORF">SAMN04487909_11138</name>
</gene>
<protein>
    <submittedName>
        <fullName evidence="1">Uncharacterized protein</fullName>
    </submittedName>
</protein>
<dbReference type="GeneID" id="87589721"/>
<evidence type="ECO:0000313" key="1">
    <source>
        <dbReference type="EMBL" id="SDJ05548.1"/>
    </source>
</evidence>
<name>A0A1G8QLH0_ANEMI</name>
<dbReference type="EMBL" id="FNED01000011">
    <property type="protein sequence ID" value="SDJ05548.1"/>
    <property type="molecule type" value="Genomic_DNA"/>
</dbReference>
<dbReference type="Proteomes" id="UP000182836">
    <property type="component" value="Unassembled WGS sequence"/>
</dbReference>
<proteinExistence type="predicted"/>
<organism evidence="1 2">
    <name type="scientific">Aneurinibacillus migulanus</name>
    <name type="common">Bacillus migulanus</name>
    <dbReference type="NCBI Taxonomy" id="47500"/>
    <lineage>
        <taxon>Bacteria</taxon>
        <taxon>Bacillati</taxon>
        <taxon>Bacillota</taxon>
        <taxon>Bacilli</taxon>
        <taxon>Bacillales</taxon>
        <taxon>Paenibacillaceae</taxon>
        <taxon>Aneurinibacillus group</taxon>
        <taxon>Aneurinibacillus</taxon>
    </lineage>
</organism>
<evidence type="ECO:0000313" key="2">
    <source>
        <dbReference type="Proteomes" id="UP000182836"/>
    </source>
</evidence>
<sequence length="44" mass="4768">MNIMNIIGEGLLYIVALPIFAFQSVEALQALVEISGEISNLGKF</sequence>
<dbReference type="RefSeq" id="WP_255322200.1">
    <property type="nucleotide sequence ID" value="NZ_BJOA01000041.1"/>
</dbReference>
<reference evidence="1 2" key="1">
    <citation type="submission" date="2016-10" db="EMBL/GenBank/DDBJ databases">
        <authorList>
            <person name="de Groot N.N."/>
        </authorList>
    </citation>
    <scope>NUCLEOTIDE SEQUENCE [LARGE SCALE GENOMIC DNA]</scope>
    <source>
        <strain evidence="1 2">DSM 2895</strain>
    </source>
</reference>
<accession>A0A1G8QLH0</accession>
<dbReference type="AlphaFoldDB" id="A0A1G8QLH0"/>